<dbReference type="Gene3D" id="2.60.120.290">
    <property type="entry name" value="Spermadhesin, CUB domain"/>
    <property type="match status" value="1"/>
</dbReference>
<dbReference type="Gene3D" id="2.60.120.200">
    <property type="match status" value="1"/>
</dbReference>
<evidence type="ECO:0000256" key="1">
    <source>
        <dbReference type="ARBA" id="ARBA00004370"/>
    </source>
</evidence>
<feature type="region of interest" description="Disordered" evidence="7">
    <location>
        <begin position="282"/>
        <end position="306"/>
    </location>
</feature>
<feature type="region of interest" description="Disordered" evidence="7">
    <location>
        <begin position="1407"/>
        <end position="1479"/>
    </location>
</feature>
<dbReference type="InterPro" id="IPR035914">
    <property type="entry name" value="Sperma_CUB_dom_sf"/>
</dbReference>
<feature type="compositionally biased region" description="Basic and acidic residues" evidence="7">
    <location>
        <begin position="242"/>
        <end position="252"/>
    </location>
</feature>
<keyword evidence="11" id="KW-1185">Reference proteome</keyword>
<keyword evidence="8" id="KW-0812">Transmembrane</keyword>
<keyword evidence="8" id="KW-1133">Transmembrane helix</keyword>
<proteinExistence type="predicted"/>
<evidence type="ECO:0000256" key="2">
    <source>
        <dbReference type="ARBA" id="ARBA00022729"/>
    </source>
</evidence>
<feature type="compositionally biased region" description="Basic residues" evidence="7">
    <location>
        <begin position="203"/>
        <end position="212"/>
    </location>
</feature>
<dbReference type="SMART" id="SM00765">
    <property type="entry name" value="MANEC"/>
    <property type="match status" value="4"/>
</dbReference>
<evidence type="ECO:0000256" key="7">
    <source>
        <dbReference type="SAM" id="MobiDB-lite"/>
    </source>
</evidence>
<dbReference type="InterPro" id="IPR000859">
    <property type="entry name" value="CUB_dom"/>
</dbReference>
<feature type="region of interest" description="Disordered" evidence="7">
    <location>
        <begin position="1780"/>
        <end position="1834"/>
    </location>
</feature>
<dbReference type="Proteomes" id="UP001249851">
    <property type="component" value="Unassembled WGS sequence"/>
</dbReference>
<dbReference type="FunFam" id="2.60.120.290:FF:000013">
    <property type="entry name" value="Membrane frizzled-related protein"/>
    <property type="match status" value="1"/>
</dbReference>
<dbReference type="SMART" id="SM00560">
    <property type="entry name" value="LamGL"/>
    <property type="match status" value="1"/>
</dbReference>
<dbReference type="Pfam" id="PF23597">
    <property type="entry name" value="KIAA0319_N"/>
    <property type="match status" value="7"/>
</dbReference>
<dbReference type="InterPro" id="IPR006558">
    <property type="entry name" value="LamG-like"/>
</dbReference>
<evidence type="ECO:0000256" key="3">
    <source>
        <dbReference type="ARBA" id="ARBA00023136"/>
    </source>
</evidence>
<keyword evidence="4" id="KW-1015">Disulfide bond</keyword>
<dbReference type="SUPFAM" id="SSF49854">
    <property type="entry name" value="Spermadhesin, CUB domain"/>
    <property type="match status" value="1"/>
</dbReference>
<organism evidence="10 11">
    <name type="scientific">Acropora cervicornis</name>
    <name type="common">Staghorn coral</name>
    <dbReference type="NCBI Taxonomy" id="6130"/>
    <lineage>
        <taxon>Eukaryota</taxon>
        <taxon>Metazoa</taxon>
        <taxon>Cnidaria</taxon>
        <taxon>Anthozoa</taxon>
        <taxon>Hexacorallia</taxon>
        <taxon>Scleractinia</taxon>
        <taxon>Astrocoeniina</taxon>
        <taxon>Acroporidae</taxon>
        <taxon>Acropora</taxon>
    </lineage>
</organism>
<comment type="caution">
    <text evidence="6">Lacks conserved residue(s) required for the propagation of feature annotation.</text>
</comment>
<feature type="compositionally biased region" description="Low complexity" evidence="7">
    <location>
        <begin position="1004"/>
        <end position="1019"/>
    </location>
</feature>
<feature type="compositionally biased region" description="Low complexity" evidence="7">
    <location>
        <begin position="1416"/>
        <end position="1458"/>
    </location>
</feature>
<name>A0AAD9R5K1_ACRCE</name>
<dbReference type="GO" id="GO:0031410">
    <property type="term" value="C:cytoplasmic vesicle"/>
    <property type="evidence" value="ECO:0007669"/>
    <property type="project" value="TreeGrafter"/>
</dbReference>
<keyword evidence="5" id="KW-0325">Glycoprotein</keyword>
<reference evidence="10" key="2">
    <citation type="journal article" date="2023" name="Science">
        <title>Genomic signatures of disease resistance in endangered staghorn corals.</title>
        <authorList>
            <person name="Vollmer S.V."/>
            <person name="Selwyn J.D."/>
            <person name="Despard B.A."/>
            <person name="Roesel C.L."/>
        </authorList>
    </citation>
    <scope>NUCLEOTIDE SEQUENCE</scope>
    <source>
        <strain evidence="10">K2</strain>
    </source>
</reference>
<feature type="domain" description="CUB" evidence="9">
    <location>
        <begin position="771"/>
        <end position="883"/>
    </location>
</feature>
<dbReference type="InterPro" id="IPR013980">
    <property type="entry name" value="MANSC_dom"/>
</dbReference>
<feature type="region of interest" description="Disordered" evidence="7">
    <location>
        <begin position="158"/>
        <end position="252"/>
    </location>
</feature>
<gene>
    <name evidence="10" type="ORF">P5673_001151</name>
</gene>
<evidence type="ECO:0000256" key="6">
    <source>
        <dbReference type="PROSITE-ProRule" id="PRU00059"/>
    </source>
</evidence>
<feature type="compositionally biased region" description="Polar residues" evidence="7">
    <location>
        <begin position="1794"/>
        <end position="1814"/>
    </location>
</feature>
<feature type="compositionally biased region" description="Polar residues" evidence="7">
    <location>
        <begin position="1465"/>
        <end position="1477"/>
    </location>
</feature>
<sequence>MFRRGGKFLNDPNDKDSRFERLGIFVLAIFLLQVKRATSVANRTSETVNQSFHSFDTFSIPSNISVKHGLNLPRNRTFINLKEKQPSQAHDILLHPNFIEKNGSGGASKSSNILEIDDHSRTPSSKDIAVGTLDANIASRMRDVAHALKYSKNTQLDATPRVKAVKRGNKTQNEHSHSSNRLKFQTRSRAGRKTSHDIAKLFVRSRKKRQRKGSSLVKYEEPQHRKTKLQRPLSEVYDDGNSTEKEFTKQRRSLELSNAHPVLRHHGERVLFRYKRDAVFVRRGKERSQKHNRRKRKKKRESLKHLKERSVPATYFRLSTGYPLNTGHPAKSVLEQNSKSLIQTGNPFSKASYGQLIRRGSISSPNPFIASAMNEYEQRKSILNNIARPLSSPNPASAKILQNINQFGKKQEIQLPQFPLKRKNLPSESTSPTGLYNTAGSLRTLIQPLTSFQNRLGHAQPNSNAGFVRKQFIPASQNAFYNYRPQLNYAPQSVNLHLPIAHVSSPVVRYPQPVQALPLTSPQVAKSWNPVSPQMDHMINNGDASTQRSAGPQGLVMSLNFEDVANGKSPYAYFNGDLAGAEKRTEISSYFGSCGKIARINNGSEILLDGANMKVKPRQAISIAAWIKLDTNRGYHSIFDTIGGHSLHKQGQYHFEIQDGSIRWFHRNESNVQIFSVETAPIIAANKWHHIVGTYDAHSGIAKVFVNGRLKAEAAGNGFLSQDWNAHAGIGKHKDARFLQGEVDEFRIYNKALTQKEINDLIKKCSFQRACGGFYYSPTGIIESPEWPSHYKGKTHCTWRVSADPGEKISLRFNSFNLEEDGSCNKAKLVVRDGSNKDSNVIGVYCGIKQPSTLTSTGNRLWLQFTSTNGAEGKGFLLYYDTASSHLTKKTERPPLPAADTQRCIVTHPQSNVTLLGGIKSGIFSEANHVHDMDLCTRHCCLKGDCDLAFMIRDSCYLVKCGNEMLCKTKKARPSNMNPRISFVTRLEPIKFQPQTPANGDAYSKWSTPSPTSTESSNAPPICHHTEVSYNVTLVGGINAGKFSTYGSTKTIDQCIRHCCHDDKCDVAFMIQGNCYAVECADIEGCQVKRAKPSAYNPTVAYVYRGSGRPVGDPLPGAEKPDLDSCSQYTVSNTVYNVTLSGGIKAGNFADKGVVKNMDECAAFCCSDERCNVAFLIRNNCFTVACKNYDSCKMKPALSEYYHPRLAYVNWSPPDDEIPDTESSAVSSLEGSDPLLKDSYITREKAIDTCAQVSRKHDFKVFAIQNGGACLGGPTAARMFNQFGESSTCKNGTGGLFVNDVYRLTDSGSFVSLGCWNDSIEHSLPLLEHSDPILEDSYQSRPNPLLKCGQVARRKGFVVFAIQRGGMCFGGARAEIDYRKYGISRKCHDGLGGTYANNVYRLIATTAGTPTPNSDSSGNTSPTASSTPNTTPTGSSTANTTPTGSSTPNTTPTGSLTSAVPSDVVGTQRSPTISPSPTMHIEENYLTLQNDMPHKNTYTAGEILSNVTLKYGIKAGRFSDKGKVANMTECIRACGKLETCSLAFMLGKQCFAVSCYTETTNPSSDFSQCRTSIVHNDVTLVGGIHAGKFTDLGDAENMGACSERCCLKDACDVAFMLEEECYGVSCVNESMCEMRPARNPSRYNPKLAYVHHEKAKDTVSPRPKLQSLLNMIDRLLDERQTPVDFTPVKDNNVDATALALDTDVSDDVTSDLNYQSNRLNSDQRVENINMGDASLTDGFKPSKLPDNRQRLLDSIKSGQLPFFFDNNELLGNEFKSYLNSLPSQTPKNQDETYGKTSQNSNSDPKTPQAFNSRIWTGDSPGFSRDGLGEGGRQSDFAYNTELKEILEKWLQKNRQGAEGNDDSSYYDNTYDNTFSQNIKDKLSDDVKLLLGQHGQVDDNSQDVLSNRLPLEHENTQYETQKIDSDFGVSPSVSTQQKSPVCWDGQILYNYTLVGGINAGTFSDNGKTNNMDLCMQYCCNRESCDLAFMIEDDCYSVACNSNGVCEPRKARPTHYNPRIAIRKKPQDSSTNAPSIKVTHSCDATPIEYNVTLKMGLHSGVFQKIGKVDSMDDCIEMGCTHRNSDVAFMLGTMCFAVSCYSDDLCKTVPIFGSSISRLNLNPAISFLKKKARLGSNSFALQSEIADRDKCRDSTITYNVTLRGGIDAGNFTERPGVLSMRDCIGRCCNDKTCDLAFMFGDSCYSVECKNEKLCQAVLAKPTHLEPKVSYITRGYLEDKDKGTMFSADDQTPTCRADQKSRTKVVSNKTLVGGLEAGKFSFVGVVRDMGMCMDRCCAQRDCNVAYMVDKNCFSVACYSPILCKISDVSATNGDVEISTILNSTAEKPAEKHSMIVYVIIGVVGFAAGAGGILWAVCMFVRRQKHWNVIYVAHCDDA</sequence>
<dbReference type="InterPro" id="IPR029865">
    <property type="entry name" value="KIAA0319-like"/>
</dbReference>
<accession>A0AAD9R5K1</accession>
<dbReference type="PANTHER" id="PTHR46182:SF2">
    <property type="entry name" value="FI19480P1"/>
    <property type="match status" value="1"/>
</dbReference>
<dbReference type="Pfam" id="PF00431">
    <property type="entry name" value="CUB"/>
    <property type="match status" value="1"/>
</dbReference>
<feature type="region of interest" description="Disordered" evidence="7">
    <location>
        <begin position="994"/>
        <end position="1019"/>
    </location>
</feature>
<dbReference type="PROSITE" id="PS01180">
    <property type="entry name" value="CUB"/>
    <property type="match status" value="1"/>
</dbReference>
<evidence type="ECO:0000313" key="10">
    <source>
        <dbReference type="EMBL" id="KAK2573494.1"/>
    </source>
</evidence>
<evidence type="ECO:0000256" key="8">
    <source>
        <dbReference type="SAM" id="Phobius"/>
    </source>
</evidence>
<dbReference type="EMBL" id="JARQWQ010000002">
    <property type="protein sequence ID" value="KAK2573494.1"/>
    <property type="molecule type" value="Genomic_DNA"/>
</dbReference>
<dbReference type="InterPro" id="IPR013320">
    <property type="entry name" value="ConA-like_dom_sf"/>
</dbReference>
<dbReference type="GO" id="GO:0001764">
    <property type="term" value="P:neuron migration"/>
    <property type="evidence" value="ECO:0007669"/>
    <property type="project" value="TreeGrafter"/>
</dbReference>
<comment type="subcellular location">
    <subcellularLocation>
        <location evidence="1">Membrane</location>
    </subcellularLocation>
</comment>
<feature type="transmembrane region" description="Helical" evidence="8">
    <location>
        <begin position="2350"/>
        <end position="2376"/>
    </location>
</feature>
<protein>
    <submittedName>
        <fullName evidence="10">Tolloid-like protein 1</fullName>
    </submittedName>
</protein>
<keyword evidence="2" id="KW-0732">Signal</keyword>
<dbReference type="GO" id="GO:0016020">
    <property type="term" value="C:membrane"/>
    <property type="evidence" value="ECO:0007669"/>
    <property type="project" value="UniProtKB-SubCell"/>
</dbReference>
<dbReference type="Pfam" id="PF13385">
    <property type="entry name" value="Laminin_G_3"/>
    <property type="match status" value="1"/>
</dbReference>
<dbReference type="SMART" id="SM00042">
    <property type="entry name" value="CUB"/>
    <property type="match status" value="1"/>
</dbReference>
<feature type="compositionally biased region" description="Basic residues" evidence="7">
    <location>
        <begin position="178"/>
        <end position="193"/>
    </location>
</feature>
<dbReference type="InterPro" id="IPR011106">
    <property type="entry name" value="MANSC_N"/>
</dbReference>
<reference evidence="10" key="1">
    <citation type="journal article" date="2023" name="G3 (Bethesda)">
        <title>Whole genome assembly and annotation of the endangered Caribbean coral Acropora cervicornis.</title>
        <authorList>
            <person name="Selwyn J.D."/>
            <person name="Vollmer S.V."/>
        </authorList>
    </citation>
    <scope>NUCLEOTIDE SEQUENCE</scope>
    <source>
        <strain evidence="10">K2</strain>
    </source>
</reference>
<keyword evidence="3 8" id="KW-0472">Membrane</keyword>
<dbReference type="CDD" id="cd00041">
    <property type="entry name" value="CUB"/>
    <property type="match status" value="1"/>
</dbReference>
<comment type="caution">
    <text evidence="10">The sequence shown here is derived from an EMBL/GenBank/DDBJ whole genome shotgun (WGS) entry which is preliminary data.</text>
</comment>
<evidence type="ECO:0000256" key="4">
    <source>
        <dbReference type="ARBA" id="ARBA00023157"/>
    </source>
</evidence>
<dbReference type="SUPFAM" id="SSF49899">
    <property type="entry name" value="Concanavalin A-like lectins/glucanases"/>
    <property type="match status" value="1"/>
</dbReference>
<dbReference type="PANTHER" id="PTHR46182">
    <property type="entry name" value="FI19480P1"/>
    <property type="match status" value="1"/>
</dbReference>
<evidence type="ECO:0000259" key="9">
    <source>
        <dbReference type="PROSITE" id="PS01180"/>
    </source>
</evidence>
<feature type="compositionally biased region" description="Basic residues" evidence="7">
    <location>
        <begin position="282"/>
        <end position="302"/>
    </location>
</feature>
<evidence type="ECO:0000256" key="5">
    <source>
        <dbReference type="ARBA" id="ARBA00023180"/>
    </source>
</evidence>
<evidence type="ECO:0000313" key="11">
    <source>
        <dbReference type="Proteomes" id="UP001249851"/>
    </source>
</evidence>